<name>A0A1I1RCQ8_9RHOB</name>
<feature type="site" description="Important for catalytic activity" evidence="2">
    <location>
        <position position="142"/>
    </location>
</feature>
<dbReference type="EMBL" id="FOLG01000026">
    <property type="protein sequence ID" value="SFD28160.1"/>
    <property type="molecule type" value="Genomic_DNA"/>
</dbReference>
<evidence type="ECO:0000256" key="2">
    <source>
        <dbReference type="PIRSR" id="PIRSR000105-1"/>
    </source>
</evidence>
<evidence type="ECO:0000259" key="4">
    <source>
        <dbReference type="Pfam" id="PF02737"/>
    </source>
</evidence>
<dbReference type="InterPro" id="IPR022694">
    <property type="entry name" value="3-OHacyl-CoA_DH"/>
</dbReference>
<dbReference type="GO" id="GO:0016616">
    <property type="term" value="F:oxidoreductase activity, acting on the CH-OH group of donors, NAD or NADP as acceptor"/>
    <property type="evidence" value="ECO:0007669"/>
    <property type="project" value="InterPro"/>
</dbReference>
<organism evidence="5 6">
    <name type="scientific">Tropicimonas isoalkanivorans</name>
    <dbReference type="NCBI Taxonomy" id="441112"/>
    <lineage>
        <taxon>Bacteria</taxon>
        <taxon>Pseudomonadati</taxon>
        <taxon>Pseudomonadota</taxon>
        <taxon>Alphaproteobacteria</taxon>
        <taxon>Rhodobacterales</taxon>
        <taxon>Roseobacteraceae</taxon>
        <taxon>Tropicimonas</taxon>
    </lineage>
</organism>
<evidence type="ECO:0000313" key="5">
    <source>
        <dbReference type="EMBL" id="SFD28160.1"/>
    </source>
</evidence>
<reference evidence="5 6" key="1">
    <citation type="submission" date="2016-10" db="EMBL/GenBank/DDBJ databases">
        <authorList>
            <person name="de Groot N.N."/>
        </authorList>
    </citation>
    <scope>NUCLEOTIDE SEQUENCE [LARGE SCALE GENOMIC DNA]</scope>
    <source>
        <strain evidence="5 6">DSM 19548</strain>
    </source>
</reference>
<keyword evidence="6" id="KW-1185">Reference proteome</keyword>
<dbReference type="Pfam" id="PF00725">
    <property type="entry name" value="3HCDH"/>
    <property type="match status" value="1"/>
</dbReference>
<dbReference type="PANTHER" id="PTHR48075:SF5">
    <property type="entry name" value="3-HYDROXYBUTYRYL-COA DEHYDROGENASE"/>
    <property type="match status" value="1"/>
</dbReference>
<dbReference type="Gene3D" id="1.10.1040.10">
    <property type="entry name" value="N-(1-d-carboxylethyl)-l-norvaline Dehydrogenase, domain 2"/>
    <property type="match status" value="1"/>
</dbReference>
<protein>
    <submittedName>
        <fullName evidence="5">3-hydroxybutyryl-CoA dehydrogenase</fullName>
    </submittedName>
</protein>
<gene>
    <name evidence="5" type="ORF">SAMN04488094_12621</name>
</gene>
<dbReference type="PIRSF" id="PIRSF000105">
    <property type="entry name" value="HCDH"/>
    <property type="match status" value="1"/>
</dbReference>
<dbReference type="SUPFAM" id="SSF48179">
    <property type="entry name" value="6-phosphogluconate dehydrogenase C-terminal domain-like"/>
    <property type="match status" value="1"/>
</dbReference>
<evidence type="ECO:0000259" key="3">
    <source>
        <dbReference type="Pfam" id="PF00725"/>
    </source>
</evidence>
<dbReference type="Gene3D" id="3.40.50.720">
    <property type="entry name" value="NAD(P)-binding Rossmann-like Domain"/>
    <property type="match status" value="1"/>
</dbReference>
<dbReference type="InterPro" id="IPR008927">
    <property type="entry name" value="6-PGluconate_DH-like_C_sf"/>
</dbReference>
<sequence length="283" mass="29989">MAIRTVTVIGAGVLGIQIALQTARHGFDVIAQDISDEALAKAREALDAIAAQMQADLKLGTMTSPPPARARLSLTTDLAQAVANADLVIEAVPENPQIKRDLYARLAPLMKDGAILATNSSTLLPSELAGATAQPDCFLALHFANHIWRHNIAEIMGHPGTDPAVRDEVQAFAKAIGMVPIVLEKEQPGYVLNSLLVPFLQAAAALLVDGVTAPQDVDKVWRIATGAPLGPFQIYDIVGLNTAWHISSAGGPKAQEFARLLKRDFLDKGKLGVASGAGFYTYS</sequence>
<feature type="domain" description="3-hydroxyacyl-CoA dehydrogenase NAD binding" evidence="4">
    <location>
        <begin position="5"/>
        <end position="185"/>
    </location>
</feature>
<dbReference type="Pfam" id="PF02737">
    <property type="entry name" value="3HCDH_N"/>
    <property type="match status" value="1"/>
</dbReference>
<dbReference type="GO" id="GO:0070403">
    <property type="term" value="F:NAD+ binding"/>
    <property type="evidence" value="ECO:0007669"/>
    <property type="project" value="InterPro"/>
</dbReference>
<dbReference type="NCBIfam" id="NF006143">
    <property type="entry name" value="PRK08293.1"/>
    <property type="match status" value="1"/>
</dbReference>
<dbReference type="PANTHER" id="PTHR48075">
    <property type="entry name" value="3-HYDROXYACYL-COA DEHYDROGENASE FAMILY PROTEIN"/>
    <property type="match status" value="1"/>
</dbReference>
<proteinExistence type="predicted"/>
<dbReference type="GO" id="GO:0006631">
    <property type="term" value="P:fatty acid metabolic process"/>
    <property type="evidence" value="ECO:0007669"/>
    <property type="project" value="InterPro"/>
</dbReference>
<dbReference type="InterPro" id="IPR006176">
    <property type="entry name" value="3-OHacyl-CoA_DH_NAD-bd"/>
</dbReference>
<dbReference type="AlphaFoldDB" id="A0A1I1RCQ8"/>
<feature type="domain" description="3-hydroxyacyl-CoA dehydrogenase C-terminal" evidence="3">
    <location>
        <begin position="189"/>
        <end position="282"/>
    </location>
</feature>
<dbReference type="SUPFAM" id="SSF51735">
    <property type="entry name" value="NAD(P)-binding Rossmann-fold domains"/>
    <property type="match status" value="1"/>
</dbReference>
<evidence type="ECO:0000256" key="1">
    <source>
        <dbReference type="ARBA" id="ARBA00023002"/>
    </source>
</evidence>
<keyword evidence="1" id="KW-0560">Oxidoreductase</keyword>
<dbReference type="InterPro" id="IPR036291">
    <property type="entry name" value="NAD(P)-bd_dom_sf"/>
</dbReference>
<dbReference type="InterPro" id="IPR013328">
    <property type="entry name" value="6PGD_dom2"/>
</dbReference>
<accession>A0A1I1RCQ8</accession>
<dbReference type="Proteomes" id="UP000198728">
    <property type="component" value="Unassembled WGS sequence"/>
</dbReference>
<dbReference type="OrthoDB" id="9771883at2"/>
<evidence type="ECO:0000313" key="6">
    <source>
        <dbReference type="Proteomes" id="UP000198728"/>
    </source>
</evidence>
<dbReference type="STRING" id="441112.SAMN04488094_12621"/>
<dbReference type="InterPro" id="IPR006108">
    <property type="entry name" value="3HC_DH_C"/>
</dbReference>